<keyword evidence="2" id="KW-1185">Reference proteome</keyword>
<sequence>MIKPLTPQFRSDILESFNKQLEELDSCGNNSYVALQKNTINQFKKLIKSLPDGYPIPVERRNGR</sequence>
<evidence type="ECO:0000313" key="2">
    <source>
        <dbReference type="Proteomes" id="UP000241201"/>
    </source>
</evidence>
<protein>
    <submittedName>
        <fullName evidence="1">Uncharacterized protein</fullName>
    </submittedName>
</protein>
<reference evidence="2" key="1">
    <citation type="submission" date="2018-03" db="EMBL/GenBank/DDBJ databases">
        <title>Lachnoclostridium SNUG30370 gen.nov., sp.nov., isolated from human faeces.</title>
        <authorList>
            <person name="Seo B."/>
            <person name="Jeon K."/>
            <person name="Ko G."/>
        </authorList>
    </citation>
    <scope>NUCLEOTIDE SEQUENCE [LARGE SCALE GENOMIC DNA]</scope>
    <source>
        <strain evidence="2">SNUG30370</strain>
    </source>
</reference>
<dbReference type="Proteomes" id="UP000241201">
    <property type="component" value="Unassembled WGS sequence"/>
</dbReference>
<accession>A0A2T3G2B2</accession>
<dbReference type="EMBL" id="PYLP01000002">
    <property type="protein sequence ID" value="PST41676.1"/>
    <property type="molecule type" value="Genomic_DNA"/>
</dbReference>
<dbReference type="AlphaFoldDB" id="A0A2T3G2B2"/>
<dbReference type="GeneID" id="77469976"/>
<comment type="caution">
    <text evidence="1">The sequence shown here is derived from an EMBL/GenBank/DDBJ whole genome shotgun (WGS) entry which is preliminary data.</text>
</comment>
<dbReference type="RefSeq" id="WP_106987202.1">
    <property type="nucleotide sequence ID" value="NZ_PYLP01000002.1"/>
</dbReference>
<organism evidence="1 2">
    <name type="scientific">Faecalibacillus faecis</name>
    <dbReference type="NCBI Taxonomy" id="1982628"/>
    <lineage>
        <taxon>Bacteria</taxon>
        <taxon>Bacillati</taxon>
        <taxon>Bacillota</taxon>
        <taxon>Erysipelotrichia</taxon>
        <taxon>Erysipelotrichales</taxon>
        <taxon>Coprobacillaceae</taxon>
        <taxon>Faecalibacillus</taxon>
    </lineage>
</organism>
<evidence type="ECO:0000313" key="1">
    <source>
        <dbReference type="EMBL" id="PST41676.1"/>
    </source>
</evidence>
<gene>
    <name evidence="1" type="ORF">C7U55_02500</name>
</gene>
<proteinExistence type="predicted"/>
<name>A0A2T3G2B2_9FIRM</name>